<dbReference type="SUPFAM" id="SSF46785">
    <property type="entry name" value="Winged helix' DNA-binding domain"/>
    <property type="match status" value="1"/>
</dbReference>
<name>A0ABP7MPK5_9MICO</name>
<dbReference type="InterPro" id="IPR027395">
    <property type="entry name" value="WH_DNA-bd_dom"/>
</dbReference>
<dbReference type="PANTHER" id="PTHR37318">
    <property type="entry name" value="BSL7504 PROTEIN"/>
    <property type="match status" value="1"/>
</dbReference>
<comment type="caution">
    <text evidence="2">The sequence shown here is derived from an EMBL/GenBank/DDBJ whole genome shotgun (WGS) entry which is preliminary data.</text>
</comment>
<dbReference type="InterPro" id="IPR036390">
    <property type="entry name" value="WH_DNA-bd_sf"/>
</dbReference>
<keyword evidence="3" id="KW-1185">Reference proteome</keyword>
<evidence type="ECO:0000259" key="1">
    <source>
        <dbReference type="Pfam" id="PF13601"/>
    </source>
</evidence>
<dbReference type="PANTHER" id="PTHR37318:SF1">
    <property type="entry name" value="BSL7504 PROTEIN"/>
    <property type="match status" value="1"/>
</dbReference>
<protein>
    <submittedName>
        <fullName evidence="2">Transcriptional regulator</fullName>
    </submittedName>
</protein>
<feature type="domain" description="Winged helix DNA-binding" evidence="1">
    <location>
        <begin position="22"/>
        <end position="101"/>
    </location>
</feature>
<dbReference type="Pfam" id="PF13601">
    <property type="entry name" value="HTH_34"/>
    <property type="match status" value="1"/>
</dbReference>
<dbReference type="Gene3D" id="1.10.10.10">
    <property type="entry name" value="Winged helix-like DNA-binding domain superfamily/Winged helix DNA-binding domain"/>
    <property type="match status" value="1"/>
</dbReference>
<dbReference type="EMBL" id="BAABCP010000001">
    <property type="protein sequence ID" value="GAA3925824.1"/>
    <property type="molecule type" value="Genomic_DNA"/>
</dbReference>
<reference evidence="3" key="1">
    <citation type="journal article" date="2019" name="Int. J. Syst. Evol. Microbiol.">
        <title>The Global Catalogue of Microorganisms (GCM) 10K type strain sequencing project: providing services to taxonomists for standard genome sequencing and annotation.</title>
        <authorList>
            <consortium name="The Broad Institute Genomics Platform"/>
            <consortium name="The Broad Institute Genome Sequencing Center for Infectious Disease"/>
            <person name="Wu L."/>
            <person name="Ma J."/>
        </authorList>
    </citation>
    <scope>NUCLEOTIDE SEQUENCE [LARGE SCALE GENOMIC DNA]</scope>
    <source>
        <strain evidence="3">JCM 17024</strain>
    </source>
</reference>
<evidence type="ECO:0000313" key="2">
    <source>
        <dbReference type="EMBL" id="GAA3925824.1"/>
    </source>
</evidence>
<evidence type="ECO:0000313" key="3">
    <source>
        <dbReference type="Proteomes" id="UP001501591"/>
    </source>
</evidence>
<proteinExistence type="predicted"/>
<dbReference type="RefSeq" id="WP_344817555.1">
    <property type="nucleotide sequence ID" value="NZ_BAABCP010000001.1"/>
</dbReference>
<sequence length="111" mass="11969">MPEHPEAQHPRLRLDDSFASPIRFSLMAALGEDLELDFATLGGILQVSDSALSKAISSLDEAGYVTARKAPLGARPRTWVRGTAQGRRAFRDHLAALQAIVDYGSGDHSTP</sequence>
<accession>A0ABP7MPK5</accession>
<dbReference type="InterPro" id="IPR036388">
    <property type="entry name" value="WH-like_DNA-bd_sf"/>
</dbReference>
<organism evidence="2 3">
    <name type="scientific">Microbacterium soli</name>
    <dbReference type="NCBI Taxonomy" id="446075"/>
    <lineage>
        <taxon>Bacteria</taxon>
        <taxon>Bacillati</taxon>
        <taxon>Actinomycetota</taxon>
        <taxon>Actinomycetes</taxon>
        <taxon>Micrococcales</taxon>
        <taxon>Microbacteriaceae</taxon>
        <taxon>Microbacterium</taxon>
    </lineage>
</organism>
<gene>
    <name evidence="2" type="ORF">GCM10022383_01270</name>
</gene>
<dbReference type="Proteomes" id="UP001501591">
    <property type="component" value="Unassembled WGS sequence"/>
</dbReference>